<dbReference type="Proteomes" id="UP000463857">
    <property type="component" value="Chromosome"/>
</dbReference>
<dbReference type="InParanoid" id="A0A7L4YRH3"/>
<keyword evidence="2" id="KW-0670">Pyruvate</keyword>
<name>A0A7L4YRH3_9ACTN</name>
<dbReference type="GO" id="GO:0016853">
    <property type="term" value="F:isomerase activity"/>
    <property type="evidence" value="ECO:0007669"/>
    <property type="project" value="UniProtKB-KW"/>
</dbReference>
<dbReference type="InterPro" id="IPR034660">
    <property type="entry name" value="DinB/YfiT-like"/>
</dbReference>
<organism evidence="2 3">
    <name type="scientific">Epidermidibacterium keratini</name>
    <dbReference type="NCBI Taxonomy" id="1891644"/>
    <lineage>
        <taxon>Bacteria</taxon>
        <taxon>Bacillati</taxon>
        <taxon>Actinomycetota</taxon>
        <taxon>Actinomycetes</taxon>
        <taxon>Sporichthyales</taxon>
        <taxon>Sporichthyaceae</taxon>
        <taxon>Epidermidibacterium</taxon>
    </lineage>
</organism>
<dbReference type="InterPro" id="IPR024344">
    <property type="entry name" value="MDMPI_metal-binding"/>
</dbReference>
<keyword evidence="2" id="KW-0413">Isomerase</keyword>
<dbReference type="RefSeq" id="WP_159546870.1">
    <property type="nucleotide sequence ID" value="NZ_CP047156.1"/>
</dbReference>
<dbReference type="Gene3D" id="1.20.120.450">
    <property type="entry name" value="dinb family like domain"/>
    <property type="match status" value="1"/>
</dbReference>
<dbReference type="AlphaFoldDB" id="A0A7L4YRH3"/>
<evidence type="ECO:0000313" key="3">
    <source>
        <dbReference type="Proteomes" id="UP000463857"/>
    </source>
</evidence>
<dbReference type="KEGG" id="eke:EK0264_16635"/>
<dbReference type="OrthoDB" id="3671213at2"/>
<dbReference type="NCBIfam" id="TIGR03083">
    <property type="entry name" value="maleylpyruvate isomerase family mycothiol-dependent enzyme"/>
    <property type="match status" value="1"/>
</dbReference>
<dbReference type="Pfam" id="PF11716">
    <property type="entry name" value="MDMPI_N"/>
    <property type="match status" value="1"/>
</dbReference>
<dbReference type="EMBL" id="CP047156">
    <property type="protein sequence ID" value="QHC01746.1"/>
    <property type="molecule type" value="Genomic_DNA"/>
</dbReference>
<dbReference type="InterPro" id="IPR017517">
    <property type="entry name" value="Maleyloyr_isom"/>
</dbReference>
<dbReference type="PANTHER" id="PTHR40758">
    <property type="entry name" value="CONSERVED PROTEIN"/>
    <property type="match status" value="1"/>
</dbReference>
<accession>A0A7L4YRH3</accession>
<keyword evidence="3" id="KW-1185">Reference proteome</keyword>
<gene>
    <name evidence="2" type="ORF">EK0264_16635</name>
</gene>
<dbReference type="GO" id="GO:0046872">
    <property type="term" value="F:metal ion binding"/>
    <property type="evidence" value="ECO:0007669"/>
    <property type="project" value="InterPro"/>
</dbReference>
<evidence type="ECO:0000313" key="2">
    <source>
        <dbReference type="EMBL" id="QHC01746.1"/>
    </source>
</evidence>
<feature type="domain" description="Mycothiol-dependent maleylpyruvate isomerase metal-binding" evidence="1">
    <location>
        <begin position="13"/>
        <end position="128"/>
    </location>
</feature>
<sequence length="244" mass="25907">MTTALTGAEYDAALATAGAAFAEYAGSLDPQTAVPSCPGWTMQQLVGHLGGVHAWAAAVVRGSGPKVPRPEPEGELSEWYLAQLGVLQQALAQTDQQQPVWTFNGTQPVSFWARRQAHELAMHLCDAQLAAGQQPTYSGALAADAVSEVFDVMTPRMSKDRPVPVSAPIAFVASDSGDRWLVRPSEKPGLVDYDHGGAGDAVVTATAPVQTLATGIWRRTPTSDWQIDGDRSVLETFIDTPLTP</sequence>
<reference evidence="2 3" key="1">
    <citation type="journal article" date="2018" name="Int. J. Syst. Evol. Microbiol.">
        <title>Epidermidibacterium keratini gen. nov., sp. nov., a member of the family Sporichthyaceae, isolated from keratin epidermis.</title>
        <authorList>
            <person name="Lee D.G."/>
            <person name="Trujillo M.E."/>
            <person name="Kang S."/>
            <person name="Nam J.J."/>
            <person name="Kim Y.J."/>
        </authorList>
    </citation>
    <scope>NUCLEOTIDE SEQUENCE [LARGE SCALE GENOMIC DNA]</scope>
    <source>
        <strain evidence="2 3">EPI-7</strain>
    </source>
</reference>
<evidence type="ECO:0000259" key="1">
    <source>
        <dbReference type="Pfam" id="PF11716"/>
    </source>
</evidence>
<dbReference type="GO" id="GO:0005886">
    <property type="term" value="C:plasma membrane"/>
    <property type="evidence" value="ECO:0007669"/>
    <property type="project" value="TreeGrafter"/>
</dbReference>
<proteinExistence type="predicted"/>
<dbReference type="SUPFAM" id="SSF109854">
    <property type="entry name" value="DinB/YfiT-like putative metalloenzymes"/>
    <property type="match status" value="1"/>
</dbReference>
<dbReference type="PANTHER" id="PTHR40758:SF1">
    <property type="entry name" value="CONSERVED PROTEIN"/>
    <property type="match status" value="1"/>
</dbReference>
<protein>
    <submittedName>
        <fullName evidence="2">Maleylpyruvate isomerase family mycothiol-dependent enzyme</fullName>
    </submittedName>
</protein>